<dbReference type="GO" id="GO:0003887">
    <property type="term" value="F:DNA-directed DNA polymerase activity"/>
    <property type="evidence" value="ECO:0007669"/>
    <property type="project" value="UniProtKB-UniRule"/>
</dbReference>
<proteinExistence type="inferred from homology"/>
<dbReference type="EC" id="2.7.7.7" evidence="11"/>
<evidence type="ECO:0000256" key="9">
    <source>
        <dbReference type="ARBA" id="ARBA00022932"/>
    </source>
</evidence>
<dbReference type="InterPro" id="IPR040982">
    <property type="entry name" value="DNA_pol3_finger"/>
</dbReference>
<dbReference type="SUPFAM" id="SSF53098">
    <property type="entry name" value="Ribonuclease H-like"/>
    <property type="match status" value="1"/>
</dbReference>
<evidence type="ECO:0000256" key="2">
    <source>
        <dbReference type="ARBA" id="ARBA00022490"/>
    </source>
</evidence>
<dbReference type="InterPro" id="IPR036397">
    <property type="entry name" value="RNaseH_sf"/>
</dbReference>
<dbReference type="SMART" id="SM00479">
    <property type="entry name" value="EXOIII"/>
    <property type="match status" value="1"/>
</dbReference>
<evidence type="ECO:0000256" key="5">
    <source>
        <dbReference type="ARBA" id="ARBA00022705"/>
    </source>
</evidence>
<evidence type="ECO:0000256" key="8">
    <source>
        <dbReference type="ARBA" id="ARBA00022839"/>
    </source>
</evidence>
<comment type="subcellular location">
    <subcellularLocation>
        <location evidence="11">Cytoplasm</location>
    </subcellularLocation>
</comment>
<comment type="caution">
    <text evidence="14">The sequence shown here is derived from an EMBL/GenBank/DDBJ whole genome shotgun (WGS) entry which is preliminary data.</text>
</comment>
<keyword evidence="9 11" id="KW-0239">DNA-directed DNA polymerase</keyword>
<dbReference type="InterPro" id="IPR003141">
    <property type="entry name" value="Pol/His_phosphatase_N"/>
</dbReference>
<dbReference type="NCBIfam" id="TIGR01405">
    <property type="entry name" value="polC_Gram_pos"/>
    <property type="match status" value="1"/>
</dbReference>
<dbReference type="InterPro" id="IPR006054">
    <property type="entry name" value="DnaQ"/>
</dbReference>
<gene>
    <name evidence="11" type="primary">polC</name>
    <name evidence="14" type="ORF">H9897_01030</name>
</gene>
<evidence type="ECO:0000259" key="12">
    <source>
        <dbReference type="SMART" id="SM00479"/>
    </source>
</evidence>
<protein>
    <recommendedName>
        <fullName evidence="11">DNA polymerase III PolC-type</fullName>
        <shortName evidence="11">PolIII</shortName>
        <ecNumber evidence="11">2.7.7.7</ecNumber>
    </recommendedName>
</protein>
<reference evidence="14" key="1">
    <citation type="journal article" date="2021" name="PeerJ">
        <title>Extensive microbial diversity within the chicken gut microbiome revealed by metagenomics and culture.</title>
        <authorList>
            <person name="Gilroy R."/>
            <person name="Ravi A."/>
            <person name="Getino M."/>
            <person name="Pursley I."/>
            <person name="Horton D.L."/>
            <person name="Alikhan N.F."/>
            <person name="Baker D."/>
            <person name="Gharbi K."/>
            <person name="Hall N."/>
            <person name="Watson M."/>
            <person name="Adriaenssens E.M."/>
            <person name="Foster-Nyarko E."/>
            <person name="Jarju S."/>
            <person name="Secka A."/>
            <person name="Antonio M."/>
            <person name="Oren A."/>
            <person name="Chaudhuri R.R."/>
            <person name="La Ragione R."/>
            <person name="Hildebrand F."/>
            <person name="Pallen M.J."/>
        </authorList>
    </citation>
    <scope>NUCLEOTIDE SEQUENCE</scope>
    <source>
        <strain evidence="14">A5-1222</strain>
    </source>
</reference>
<dbReference type="Pfam" id="PF07733">
    <property type="entry name" value="DNA_pol3_alpha"/>
    <property type="match status" value="1"/>
</dbReference>
<evidence type="ECO:0000259" key="13">
    <source>
        <dbReference type="SMART" id="SM00481"/>
    </source>
</evidence>
<dbReference type="GO" id="GO:0003677">
    <property type="term" value="F:DNA binding"/>
    <property type="evidence" value="ECO:0007669"/>
    <property type="project" value="UniProtKB-UniRule"/>
</dbReference>
<evidence type="ECO:0000313" key="14">
    <source>
        <dbReference type="EMBL" id="MBU3830733.1"/>
    </source>
</evidence>
<keyword evidence="8 11" id="KW-0269">Exonuclease</keyword>
<dbReference type="InterPro" id="IPR029460">
    <property type="entry name" value="DNAPol_HHH"/>
</dbReference>
<keyword evidence="7 11" id="KW-0378">Hydrolase</keyword>
<dbReference type="Gene3D" id="2.40.50.140">
    <property type="entry name" value="Nucleic acid-binding proteins"/>
    <property type="match status" value="1"/>
</dbReference>
<evidence type="ECO:0000256" key="10">
    <source>
        <dbReference type="ARBA" id="ARBA00049244"/>
    </source>
</evidence>
<dbReference type="Proteomes" id="UP000824247">
    <property type="component" value="Unassembled WGS sequence"/>
</dbReference>
<organism evidence="14 15">
    <name type="scientific">Candidatus Ureaplasma intestinipullorum</name>
    <dbReference type="NCBI Taxonomy" id="2838770"/>
    <lineage>
        <taxon>Bacteria</taxon>
        <taxon>Bacillati</taxon>
        <taxon>Mycoplasmatota</taxon>
        <taxon>Mycoplasmoidales</taxon>
        <taxon>Mycoplasmoidaceae</taxon>
        <taxon>Ureaplasma</taxon>
    </lineage>
</organism>
<dbReference type="GO" id="GO:0005737">
    <property type="term" value="C:cytoplasm"/>
    <property type="evidence" value="ECO:0007669"/>
    <property type="project" value="UniProtKB-SubCell"/>
</dbReference>
<dbReference type="Gene3D" id="3.30.420.10">
    <property type="entry name" value="Ribonuclease H-like superfamily/Ribonuclease H"/>
    <property type="match status" value="1"/>
</dbReference>
<dbReference type="Gene3D" id="3.20.20.140">
    <property type="entry name" value="Metal-dependent hydrolases"/>
    <property type="match status" value="2"/>
</dbReference>
<dbReference type="Pfam" id="PF02811">
    <property type="entry name" value="PHP"/>
    <property type="match status" value="1"/>
</dbReference>
<dbReference type="InterPro" id="IPR012340">
    <property type="entry name" value="NA-bd_OB-fold"/>
</dbReference>
<dbReference type="Gene3D" id="6.10.140.1510">
    <property type="match status" value="1"/>
</dbReference>
<reference evidence="14" key="2">
    <citation type="submission" date="2021-04" db="EMBL/GenBank/DDBJ databases">
        <authorList>
            <person name="Gilroy R."/>
        </authorList>
    </citation>
    <scope>NUCLEOTIDE SEQUENCE</scope>
    <source>
        <strain evidence="14">A5-1222</strain>
    </source>
</reference>
<comment type="catalytic activity">
    <reaction evidence="10 11">
        <text>DNA(n) + a 2'-deoxyribonucleoside 5'-triphosphate = DNA(n+1) + diphosphate</text>
        <dbReference type="Rhea" id="RHEA:22508"/>
        <dbReference type="Rhea" id="RHEA-COMP:17339"/>
        <dbReference type="Rhea" id="RHEA-COMP:17340"/>
        <dbReference type="ChEBI" id="CHEBI:33019"/>
        <dbReference type="ChEBI" id="CHEBI:61560"/>
        <dbReference type="ChEBI" id="CHEBI:173112"/>
        <dbReference type="EC" id="2.7.7.7"/>
    </reaction>
</comment>
<dbReference type="Gene3D" id="3.30.1900.20">
    <property type="match status" value="2"/>
</dbReference>
<comment type="function">
    <text evidence="1 11">Required for replicative DNA synthesis. This DNA polymerase also exhibits 3' to 5' exonuclease activity.</text>
</comment>
<dbReference type="NCBIfam" id="NF001688">
    <property type="entry name" value="PRK00448.1"/>
    <property type="match status" value="1"/>
</dbReference>
<evidence type="ECO:0000256" key="7">
    <source>
        <dbReference type="ARBA" id="ARBA00022801"/>
    </source>
</evidence>
<dbReference type="GO" id="GO:0008408">
    <property type="term" value="F:3'-5' exonuclease activity"/>
    <property type="evidence" value="ECO:0007669"/>
    <property type="project" value="UniProtKB-UniRule"/>
</dbReference>
<dbReference type="InterPro" id="IPR013520">
    <property type="entry name" value="Ribonucl_H"/>
</dbReference>
<dbReference type="FunFam" id="3.30.420.10:FF:000045">
    <property type="entry name" value="3'-5' exonuclease DinG"/>
    <property type="match status" value="1"/>
</dbReference>
<dbReference type="InterPro" id="IPR012337">
    <property type="entry name" value="RNaseH-like_sf"/>
</dbReference>
<dbReference type="CDD" id="cd06127">
    <property type="entry name" value="DEDDh"/>
    <property type="match status" value="1"/>
</dbReference>
<dbReference type="SUPFAM" id="SSF160975">
    <property type="entry name" value="AF1531-like"/>
    <property type="match status" value="1"/>
</dbReference>
<dbReference type="HAMAP" id="MF_00356">
    <property type="entry name" value="DNApol_PolC"/>
    <property type="match status" value="1"/>
</dbReference>
<dbReference type="NCBIfam" id="TIGR00573">
    <property type="entry name" value="dnaq"/>
    <property type="match status" value="1"/>
</dbReference>
<evidence type="ECO:0000256" key="11">
    <source>
        <dbReference type="HAMAP-Rule" id="MF_00356"/>
    </source>
</evidence>
<dbReference type="Gene3D" id="1.10.150.870">
    <property type="match status" value="1"/>
</dbReference>
<dbReference type="InterPro" id="IPR004805">
    <property type="entry name" value="DnaE2/DnaE/PolC"/>
</dbReference>
<evidence type="ECO:0000313" key="15">
    <source>
        <dbReference type="Proteomes" id="UP000824247"/>
    </source>
</evidence>
<evidence type="ECO:0000256" key="3">
    <source>
        <dbReference type="ARBA" id="ARBA00022679"/>
    </source>
</evidence>
<evidence type="ECO:0000256" key="6">
    <source>
        <dbReference type="ARBA" id="ARBA00022722"/>
    </source>
</evidence>
<evidence type="ECO:0000256" key="1">
    <source>
        <dbReference type="ARBA" id="ARBA00003452"/>
    </source>
</evidence>
<dbReference type="SMART" id="SM00481">
    <property type="entry name" value="POLIIIAc"/>
    <property type="match status" value="1"/>
</dbReference>
<keyword evidence="5 11" id="KW-0235">DNA replication</keyword>
<dbReference type="InterPro" id="IPR011708">
    <property type="entry name" value="DNA_pol3_alpha_NTPase_dom"/>
</dbReference>
<dbReference type="InterPro" id="IPR004013">
    <property type="entry name" value="PHP_dom"/>
</dbReference>
<sequence length="1435" mass="166170">MEKISQILSVINIFKDFEINEIIQSLRTYEIKHDEKSDLNILLEFSNGINLNYIDRINNFNQKNVGIRIIFNFNFNYFDKNWIQIYLSDYLQFVDDSFLKKSLNRQDFEIQDNNLKIDYIIDSEMNLWESHKHKIIQFIFDKYGFKIKDFLYFKNPTYEEYVKSIDTKLVNNLVQETKESEVKVEQKKFNNFNNYNKNKNWINEPITPIIEIDNTIPTLNIEGQIFNIKQDVLRNGAYYISYYITDFSSSIVVKRYIADISKYNEDLKVNDWIKANISIQSNNSDLMQFHGRFINYIKIDPKIEIPVDQNELKRVEFCLHSKMSAFDGLIDVKSLKSVLETWEHSRFAITDRYNVQSFPEIMKNFKNSNVRPIYGVEMEILPPIINGVVNHTDKYLSEIEYVVFDIETTGLYPQFDDIIEFGATKVKNNQIVDKIQFFIKPNNPISSKTTELTGIRQEDVNHAIDQKNGLLKIKEYISDYVIVAHNGINFDLNFINKKLLEYSLEPINNTLIDTLFISRGINAGFKSHTLESLCKKFKIDYNRDEAHRADYDAVVLSYLWIELIKKLNESNVHLISEINNFIQTESIFNNTRGNFVLVYAKNQGGIRNLYELISFSHTNMLYGRPTITMEKIKEFSQNLLIANSPMDSDIFNAALSKDDNELSRLINEYDFITVAPVSCFYHEISSGNITIESVQYAIERIIKFSNLNNKKVIAVSNAYYLYETDSEFYELYVNTPTLNRKSHRYLKYNKPPLVHLRTTKQMIDEFSFLNDNDLIDDIVIKNTIQIANEISLDIKPLQSELFPPKIEGVNEKVESMVYLNAHKTYGDKLPDIVEKRIEKELSSIIGNGYAVVYWISHLLVQKSINDGYVVGSRGSVGSSLVATFLNITDVNPLQPHYICPNCKFSNFNVDIDKYNDGYDLPECMCPNCNSILLGEGHNIPFETFLGFNGDKVPDIDLNFSGIYQPKAHQFIKDMFGEAHSFRAGTISTIAEKTSFENARTYFEKINKNVSKAEIERYALKCQDVKRTTGQHPGGIIVVPQDMSIFDFTPYNYPADDKTQDWYTTHFAFEYIHDNLLKFDILGHDNPTILKMLKDLTGVDEKDVPNNDEKTMSLFNSLNALGIEPNQINGETTGVLSLPEFGTPFVREMLHKTCPKSFSDLIRISGLSHGTDVWIGNANELIKAGHKLDEIIGCRDDIMVYLIQHGIDPLTSFQVMEDVRKGKMIKKEHLEILESNNIPKWYIDSCNKIKYMFPKAHATAYVMHAWKFAWYKLNYPLEYYATYFSIKTDVFNIKVMCDGAHSIKAEYDRINKVLQNPKLKSTIKTKDKDLLPLYEIALEMQARGISFKLIDINKSDAKNFIIDKENNTIICPFSSLDGLGEQVAQSIIDARKEKLFVSKEDFINRTKVTKQHINLMLELGILDNLKDNNQLSLFDI</sequence>
<dbReference type="EMBL" id="JAHLFM010000017">
    <property type="protein sequence ID" value="MBU3830733.1"/>
    <property type="molecule type" value="Genomic_DNA"/>
</dbReference>
<dbReference type="GO" id="GO:0006261">
    <property type="term" value="P:DNA-templated DNA replication"/>
    <property type="evidence" value="ECO:0007669"/>
    <property type="project" value="UniProtKB-UniRule"/>
</dbReference>
<keyword evidence="3 11" id="KW-0808">Transferase</keyword>
<keyword evidence="4 11" id="KW-0548">Nucleotidyltransferase</keyword>
<keyword evidence="6 11" id="KW-0540">Nuclease</keyword>
<dbReference type="InterPro" id="IPR044923">
    <property type="entry name" value="PolC_middle_finger_sf"/>
</dbReference>
<dbReference type="InterPro" id="IPR016195">
    <property type="entry name" value="Pol/histidinol_Pase-like"/>
</dbReference>
<feature type="domain" description="Polymerase/histidinol phosphatase N-terminal" evidence="13">
    <location>
        <begin position="315"/>
        <end position="382"/>
    </location>
</feature>
<dbReference type="Pfam" id="PF14579">
    <property type="entry name" value="HHH_6"/>
    <property type="match status" value="1"/>
</dbReference>
<dbReference type="SUPFAM" id="SSF89550">
    <property type="entry name" value="PHP domain-like"/>
    <property type="match status" value="1"/>
</dbReference>
<dbReference type="Gene3D" id="1.10.150.700">
    <property type="entry name" value="PolC, middle finger domain"/>
    <property type="match status" value="1"/>
</dbReference>
<evidence type="ECO:0000256" key="4">
    <source>
        <dbReference type="ARBA" id="ARBA00022695"/>
    </source>
</evidence>
<dbReference type="InterPro" id="IPR006308">
    <property type="entry name" value="Pol_III_a_PolC-type_gram_pos"/>
</dbReference>
<dbReference type="PANTHER" id="PTHR32294:SF5">
    <property type="entry name" value="DNA POLYMERASE III POLC-TYPE"/>
    <property type="match status" value="1"/>
</dbReference>
<dbReference type="Pfam" id="PF17657">
    <property type="entry name" value="DNA_pol3_finger"/>
    <property type="match status" value="1"/>
</dbReference>
<name>A0A9E2NVX6_9BACT</name>
<keyword evidence="2 11" id="KW-0963">Cytoplasm</keyword>
<accession>A0A9E2NVX6</accession>
<feature type="domain" description="Exonuclease" evidence="12">
    <location>
        <begin position="400"/>
        <end position="569"/>
    </location>
</feature>
<comment type="similarity">
    <text evidence="11">Belongs to the DNA polymerase type-C family. PolC subfamily.</text>
</comment>
<dbReference type="Pfam" id="PF00929">
    <property type="entry name" value="RNase_T"/>
    <property type="match status" value="1"/>
</dbReference>
<dbReference type="PANTHER" id="PTHR32294">
    <property type="entry name" value="DNA POLYMERASE III SUBUNIT ALPHA"/>
    <property type="match status" value="1"/>
</dbReference>